<name>A0A8H6HDY8_9AGAR</name>
<proteinExistence type="predicted"/>
<dbReference type="Pfam" id="PF01753">
    <property type="entry name" value="zf-MYND"/>
    <property type="match status" value="1"/>
</dbReference>
<evidence type="ECO:0000256" key="1">
    <source>
        <dbReference type="ARBA" id="ARBA00022723"/>
    </source>
</evidence>
<dbReference type="Proteomes" id="UP000521943">
    <property type="component" value="Unassembled WGS sequence"/>
</dbReference>
<evidence type="ECO:0000313" key="7">
    <source>
        <dbReference type="Proteomes" id="UP000521943"/>
    </source>
</evidence>
<evidence type="ECO:0000313" key="6">
    <source>
        <dbReference type="EMBL" id="KAF6744031.1"/>
    </source>
</evidence>
<dbReference type="Gene3D" id="6.10.140.2220">
    <property type="match status" value="1"/>
</dbReference>
<sequence>MFRVNPNRSFDLLLNAVERGSLTHIEQLAMEDRWPTDLSQTKRALAALLGHLKAEDVPIRSSWRSILVESENKKNRRVIEAISFGLQHLEGLENDTETKSQVYAILQPNLMGLISWTCFFARTTFRPTPDTRLAIYPTHSQAAYIFHRLLLSGLTDDTENPLLPLVVHSSLELWLFHPLAELQPHLKPFILTDEQYTTWVGPILNLLRLCVTEETLCKILVERMNACQDKTWQKRLVQSFTFRCTQCMEVQQQTRDPDRAVLGLSMVLALSQTLSGAYVLNRELMKSQFSAWVLGRALDVSISLSRRREVSAARGVASMLFQGNRFNRAIEVVHVLPAVLKTGYLNVIIQDLLSPQAPGSEPFSKWPFGNPLKLLSLALYHPRAWNAFAHAVDLIPEPTLAKLKLNSEWMVFQASTSPYAEAHRDVLERGHEAIVLLCDNMKHHEKGAEPLIAGCSHSIMQCSRCKSTVYCSPECQKEDWAIHKDECAMNRIRRIDLQADSAWISHRTRARMLKLIGTRLQNRIDSAELLHSPGLIPFMDGTKYPPGYQQINARSFRGMQRGGRPIFNGRSEAMFDLFADKSDQFELAAFKVELGQYYVIALALFRSLHAFAQGEIEISSINRSKRPEVQRTLRALEPLTVYTRYFNVYDYHVDECRTSASSP</sequence>
<dbReference type="GO" id="GO:0008270">
    <property type="term" value="F:zinc ion binding"/>
    <property type="evidence" value="ECO:0007669"/>
    <property type="project" value="UniProtKB-KW"/>
</dbReference>
<comment type="caution">
    <text evidence="6">The sequence shown here is derived from an EMBL/GenBank/DDBJ whole genome shotgun (WGS) entry which is preliminary data.</text>
</comment>
<evidence type="ECO:0000259" key="5">
    <source>
        <dbReference type="PROSITE" id="PS50865"/>
    </source>
</evidence>
<accession>A0A8H6HDY8</accession>
<keyword evidence="3" id="KW-0862">Zinc</keyword>
<dbReference type="AlphaFoldDB" id="A0A8H6HDY8"/>
<dbReference type="OrthoDB" id="10313393at2759"/>
<reference evidence="6 7" key="1">
    <citation type="submission" date="2020-07" db="EMBL/GenBank/DDBJ databases">
        <title>Comparative genomics of pyrophilous fungi reveals a link between fire events and developmental genes.</title>
        <authorList>
            <consortium name="DOE Joint Genome Institute"/>
            <person name="Steindorff A.S."/>
            <person name="Carver A."/>
            <person name="Calhoun S."/>
            <person name="Stillman K."/>
            <person name="Liu H."/>
            <person name="Lipzen A."/>
            <person name="Pangilinan J."/>
            <person name="Labutti K."/>
            <person name="Bruns T.D."/>
            <person name="Grigoriev I.V."/>
        </authorList>
    </citation>
    <scope>NUCLEOTIDE SEQUENCE [LARGE SCALE GENOMIC DNA]</scope>
    <source>
        <strain evidence="6 7">CBS 144469</strain>
    </source>
</reference>
<feature type="domain" description="MYND-type" evidence="5">
    <location>
        <begin position="452"/>
        <end position="487"/>
    </location>
</feature>
<evidence type="ECO:0000256" key="4">
    <source>
        <dbReference type="PROSITE-ProRule" id="PRU00134"/>
    </source>
</evidence>
<keyword evidence="7" id="KW-1185">Reference proteome</keyword>
<keyword evidence="1" id="KW-0479">Metal-binding</keyword>
<evidence type="ECO:0000256" key="2">
    <source>
        <dbReference type="ARBA" id="ARBA00022771"/>
    </source>
</evidence>
<dbReference type="InterPro" id="IPR002893">
    <property type="entry name" value="Znf_MYND"/>
</dbReference>
<dbReference type="PROSITE" id="PS50865">
    <property type="entry name" value="ZF_MYND_2"/>
    <property type="match status" value="1"/>
</dbReference>
<dbReference type="SUPFAM" id="SSF144232">
    <property type="entry name" value="HIT/MYND zinc finger-like"/>
    <property type="match status" value="1"/>
</dbReference>
<keyword evidence="2 4" id="KW-0863">Zinc-finger</keyword>
<protein>
    <recommendedName>
        <fullName evidence="5">MYND-type domain-containing protein</fullName>
    </recommendedName>
</protein>
<evidence type="ECO:0000256" key="3">
    <source>
        <dbReference type="ARBA" id="ARBA00022833"/>
    </source>
</evidence>
<gene>
    <name evidence="6" type="ORF">DFP72DRAFT_91006</name>
</gene>
<organism evidence="6 7">
    <name type="scientific">Ephemerocybe angulata</name>
    <dbReference type="NCBI Taxonomy" id="980116"/>
    <lineage>
        <taxon>Eukaryota</taxon>
        <taxon>Fungi</taxon>
        <taxon>Dikarya</taxon>
        <taxon>Basidiomycota</taxon>
        <taxon>Agaricomycotina</taxon>
        <taxon>Agaricomycetes</taxon>
        <taxon>Agaricomycetidae</taxon>
        <taxon>Agaricales</taxon>
        <taxon>Agaricineae</taxon>
        <taxon>Psathyrellaceae</taxon>
        <taxon>Ephemerocybe</taxon>
    </lineage>
</organism>
<dbReference type="EMBL" id="JACGCI010000129">
    <property type="protein sequence ID" value="KAF6744031.1"/>
    <property type="molecule type" value="Genomic_DNA"/>
</dbReference>